<reference evidence="2 3" key="1">
    <citation type="submission" date="2024-09" db="EMBL/GenBank/DDBJ databases">
        <authorList>
            <person name="Sun Q."/>
            <person name="Mori K."/>
        </authorList>
    </citation>
    <scope>NUCLEOTIDE SEQUENCE [LARGE SCALE GENOMIC DNA]</scope>
    <source>
        <strain evidence="2 3">JCM 3143</strain>
    </source>
</reference>
<dbReference type="Pfam" id="PF12802">
    <property type="entry name" value="MarR_2"/>
    <property type="match status" value="1"/>
</dbReference>
<dbReference type="Proteomes" id="UP001589532">
    <property type="component" value="Unassembled WGS sequence"/>
</dbReference>
<dbReference type="RefSeq" id="WP_344987424.1">
    <property type="nucleotide sequence ID" value="NZ_BAAAXV010000001.1"/>
</dbReference>
<dbReference type="PROSITE" id="PS50995">
    <property type="entry name" value="HTH_MARR_2"/>
    <property type="match status" value="1"/>
</dbReference>
<evidence type="ECO:0000259" key="1">
    <source>
        <dbReference type="PROSITE" id="PS50995"/>
    </source>
</evidence>
<evidence type="ECO:0000313" key="3">
    <source>
        <dbReference type="Proteomes" id="UP001589532"/>
    </source>
</evidence>
<dbReference type="InterPro" id="IPR036388">
    <property type="entry name" value="WH-like_DNA-bd_sf"/>
</dbReference>
<keyword evidence="3" id="KW-1185">Reference proteome</keyword>
<gene>
    <name evidence="2" type="ORF">ACFFSA_30770</name>
</gene>
<feature type="domain" description="HTH marR-type" evidence="1">
    <location>
        <begin position="1"/>
        <end position="122"/>
    </location>
</feature>
<dbReference type="Gene3D" id="1.10.10.10">
    <property type="entry name" value="Winged helix-like DNA-binding domain superfamily/Winged helix DNA-binding domain"/>
    <property type="match status" value="1"/>
</dbReference>
<organism evidence="2 3">
    <name type="scientific">Nonomuraea helvata</name>
    <dbReference type="NCBI Taxonomy" id="37484"/>
    <lineage>
        <taxon>Bacteria</taxon>
        <taxon>Bacillati</taxon>
        <taxon>Actinomycetota</taxon>
        <taxon>Actinomycetes</taxon>
        <taxon>Streptosporangiales</taxon>
        <taxon>Streptosporangiaceae</taxon>
        <taxon>Nonomuraea</taxon>
    </lineage>
</organism>
<proteinExistence type="predicted"/>
<evidence type="ECO:0000313" key="2">
    <source>
        <dbReference type="EMBL" id="MFB9627485.1"/>
    </source>
</evidence>
<comment type="caution">
    <text evidence="2">The sequence shown here is derived from an EMBL/GenBank/DDBJ whole genome shotgun (WGS) entry which is preliminary data.</text>
</comment>
<dbReference type="InterPro" id="IPR000835">
    <property type="entry name" value="HTH_MarR-typ"/>
</dbReference>
<protein>
    <submittedName>
        <fullName evidence="2">MarR family transcriptional regulator</fullName>
    </submittedName>
</protein>
<dbReference type="SMART" id="SM00347">
    <property type="entry name" value="HTH_MARR"/>
    <property type="match status" value="1"/>
</dbReference>
<accession>A0ABV5S797</accession>
<dbReference type="PRINTS" id="PR00598">
    <property type="entry name" value="HTHMARR"/>
</dbReference>
<name>A0ABV5S797_9ACTN</name>
<dbReference type="SUPFAM" id="SSF46785">
    <property type="entry name" value="Winged helix' DNA-binding domain"/>
    <property type="match status" value="1"/>
</dbReference>
<sequence>MILQEHGLRWQGQLPGLTRPQYAVLRVIDAKPGIEQMAVARAAAMDKATLAPLLLRLERRGLITREVDIDDRRRRLVRLTAAGRHTLRAASSCANALNSKMLDRLTSAEQRQLHTLLGKLADRPVSESASHLC</sequence>
<dbReference type="PANTHER" id="PTHR33164:SF95">
    <property type="entry name" value="TRANSCRIPTIONAL REGULATOR"/>
    <property type="match status" value="1"/>
</dbReference>
<dbReference type="EMBL" id="JBHMBW010000033">
    <property type="protein sequence ID" value="MFB9627485.1"/>
    <property type="molecule type" value="Genomic_DNA"/>
</dbReference>
<dbReference type="PANTHER" id="PTHR33164">
    <property type="entry name" value="TRANSCRIPTIONAL REGULATOR, MARR FAMILY"/>
    <property type="match status" value="1"/>
</dbReference>
<dbReference type="InterPro" id="IPR039422">
    <property type="entry name" value="MarR/SlyA-like"/>
</dbReference>
<dbReference type="InterPro" id="IPR036390">
    <property type="entry name" value="WH_DNA-bd_sf"/>
</dbReference>